<dbReference type="InterPro" id="IPR000269">
    <property type="entry name" value="Cu_amine_oxidase"/>
</dbReference>
<comment type="similarity">
    <text evidence="1 6">Belongs to the copper/topaquinone oxidase family.</text>
</comment>
<proteinExistence type="inferred from homology"/>
<dbReference type="Pfam" id="PF02728">
    <property type="entry name" value="Cu_amine_oxidN3"/>
    <property type="match status" value="1"/>
</dbReference>
<feature type="signal peptide" evidence="7">
    <location>
        <begin position="1"/>
        <end position="24"/>
    </location>
</feature>
<feature type="chain" id="PRO_5045201157" description="Amine oxidase" evidence="7">
    <location>
        <begin position="25"/>
        <end position="641"/>
    </location>
</feature>
<sequence>MASTLKTILFFSIFTVFFLSRVSSKPHPLDSLTPSEFLLVRAIVNQSYPTFTHKLSFQYVGLEESDKQVVKSWLSEPSSQPPPRQALVILRLNQQTRELIVDLSRRSVVSDKLYGGFGYPTLTAEDQEAAVDLALKHGPFLASIRRRGLNISEVACLSLTIGWYGQVKTNRQLQVKCNYLNGTVNSYLRPIGGITIVVDIEQMKISEYVDRSVIPLPKAEGTDYRASMITPPFGPRFNAAPPKPSGQTGFKLDVNVVSWANWKFHLAFDARVGPVISLASIYDAEKKTYRQVMYRSYVSDLFVPYQDPTEGWYRTTIFDCGEYGLGNFAVPLEPLNDCPSGAVFVDGYYAASDGKPVQIRESRPDISIVVRMVATVSNYDYILDWEFKPSGSIKFLIGLTGVLQVKAVPYTNTDQIKEEVYGTLVAGNTIGVSHDHFLTYHLDLDIDGDVNSFMKTRLVKKQVKDKNIPRKSYWNVEHEIAKTESDAQIQIGLNPPELLGVNPNKETKLGKNVGYRLVPGSAARPLLAVNDFPQIRAAFTNNNMWVTPYNKSEKWASGRFVDRSRGEDTLAVWTENNRRIENKDIVVWYTVGFHHVTCQEDFPVMPTLSVGFELKPINFFEYSPVLKTMPPQHLNWSNCTK</sequence>
<keyword evidence="3 6" id="KW-0801">TPQ</keyword>
<gene>
    <name evidence="11" type="ORF">V6N11_007365</name>
</gene>
<comment type="caution">
    <text evidence="11">The sequence shown here is derived from an EMBL/GenBank/DDBJ whole genome shotgun (WGS) entry which is preliminary data.</text>
</comment>
<dbReference type="Pfam" id="PF02727">
    <property type="entry name" value="Cu_amine_oxidN2"/>
    <property type="match status" value="1"/>
</dbReference>
<evidence type="ECO:0000259" key="8">
    <source>
        <dbReference type="Pfam" id="PF01179"/>
    </source>
</evidence>
<dbReference type="SUPFAM" id="SSF49998">
    <property type="entry name" value="Amine oxidase catalytic domain"/>
    <property type="match status" value="1"/>
</dbReference>
<dbReference type="PANTHER" id="PTHR10638">
    <property type="entry name" value="COPPER AMINE OXIDASE"/>
    <property type="match status" value="1"/>
</dbReference>
<keyword evidence="12" id="KW-1185">Reference proteome</keyword>
<evidence type="ECO:0000256" key="7">
    <source>
        <dbReference type="SAM" id="SignalP"/>
    </source>
</evidence>
<dbReference type="Proteomes" id="UP001396334">
    <property type="component" value="Unassembled WGS sequence"/>
</dbReference>
<evidence type="ECO:0000256" key="4">
    <source>
        <dbReference type="ARBA" id="ARBA00023002"/>
    </source>
</evidence>
<comment type="PTM">
    <text evidence="6">Topaquinone (TPQ) is generated by copper-dependent autoxidation of a specific tyrosyl residue.</text>
</comment>
<dbReference type="Gene3D" id="2.70.98.20">
    <property type="entry name" value="Copper amine oxidase, catalytic domain"/>
    <property type="match status" value="1"/>
</dbReference>
<evidence type="ECO:0000313" key="11">
    <source>
        <dbReference type="EMBL" id="KAK8489656.1"/>
    </source>
</evidence>
<reference evidence="11 12" key="1">
    <citation type="journal article" date="2024" name="G3 (Bethesda)">
        <title>Genome assembly of Hibiscus sabdariffa L. provides insights into metabolisms of medicinal natural products.</title>
        <authorList>
            <person name="Kim T."/>
        </authorList>
    </citation>
    <scope>NUCLEOTIDE SEQUENCE [LARGE SCALE GENOMIC DNA]</scope>
    <source>
        <strain evidence="11">TK-2024</strain>
        <tissue evidence="11">Old leaves</tissue>
    </source>
</reference>
<dbReference type="SUPFAM" id="SSF54416">
    <property type="entry name" value="Amine oxidase N-terminal region"/>
    <property type="match status" value="2"/>
</dbReference>
<dbReference type="PANTHER" id="PTHR10638:SF87">
    <property type="entry name" value="AMINE OXIDASE [COPPER-CONTAINING] ALPHA 2, PEROXISOMAL-RELATED"/>
    <property type="match status" value="1"/>
</dbReference>
<evidence type="ECO:0000259" key="9">
    <source>
        <dbReference type="Pfam" id="PF02727"/>
    </source>
</evidence>
<dbReference type="InterPro" id="IPR015800">
    <property type="entry name" value="Cu_amine_oxidase_N2"/>
</dbReference>
<dbReference type="InterPro" id="IPR016182">
    <property type="entry name" value="Cu_amine_oxidase_N-reg"/>
</dbReference>
<evidence type="ECO:0000259" key="10">
    <source>
        <dbReference type="Pfam" id="PF02728"/>
    </source>
</evidence>
<evidence type="ECO:0000256" key="5">
    <source>
        <dbReference type="ARBA" id="ARBA00023008"/>
    </source>
</evidence>
<evidence type="ECO:0000256" key="3">
    <source>
        <dbReference type="ARBA" id="ARBA00022772"/>
    </source>
</evidence>
<evidence type="ECO:0000256" key="1">
    <source>
        <dbReference type="ARBA" id="ARBA00007983"/>
    </source>
</evidence>
<feature type="domain" description="Copper amine oxidase N2-terminal" evidence="9">
    <location>
        <begin position="27"/>
        <end position="111"/>
    </location>
</feature>
<dbReference type="Pfam" id="PF01179">
    <property type="entry name" value="Cu_amine_oxid"/>
    <property type="match status" value="2"/>
</dbReference>
<evidence type="ECO:0000313" key="12">
    <source>
        <dbReference type="Proteomes" id="UP001396334"/>
    </source>
</evidence>
<keyword evidence="5 6" id="KW-0186">Copper</keyword>
<dbReference type="InterPro" id="IPR049948">
    <property type="entry name" value="Cu_Am_ox_TPQ-bd"/>
</dbReference>
<evidence type="ECO:0000256" key="2">
    <source>
        <dbReference type="ARBA" id="ARBA00022723"/>
    </source>
</evidence>
<dbReference type="InterPro" id="IPR015798">
    <property type="entry name" value="Cu_amine_oxidase_C"/>
</dbReference>
<dbReference type="Gene3D" id="3.10.450.40">
    <property type="match status" value="2"/>
</dbReference>
<dbReference type="PROSITE" id="PS01164">
    <property type="entry name" value="COPPER_AMINE_OXID_1"/>
    <property type="match status" value="1"/>
</dbReference>
<dbReference type="InterPro" id="IPR049947">
    <property type="entry name" value="Cu_Am_Ox_Cu-bd"/>
</dbReference>
<feature type="domain" description="Copper amine oxidase N3-terminal" evidence="10">
    <location>
        <begin position="121"/>
        <end position="216"/>
    </location>
</feature>
<dbReference type="EC" id="1.4.3.-" evidence="6"/>
<dbReference type="PROSITE" id="PS01165">
    <property type="entry name" value="COPPER_AMINE_OXID_2"/>
    <property type="match status" value="1"/>
</dbReference>
<dbReference type="InterPro" id="IPR015802">
    <property type="entry name" value="Cu_amine_oxidase_N3"/>
</dbReference>
<organism evidence="11 12">
    <name type="scientific">Hibiscus sabdariffa</name>
    <name type="common">roselle</name>
    <dbReference type="NCBI Taxonomy" id="183260"/>
    <lineage>
        <taxon>Eukaryota</taxon>
        <taxon>Viridiplantae</taxon>
        <taxon>Streptophyta</taxon>
        <taxon>Embryophyta</taxon>
        <taxon>Tracheophyta</taxon>
        <taxon>Spermatophyta</taxon>
        <taxon>Magnoliopsida</taxon>
        <taxon>eudicotyledons</taxon>
        <taxon>Gunneridae</taxon>
        <taxon>Pentapetalae</taxon>
        <taxon>rosids</taxon>
        <taxon>malvids</taxon>
        <taxon>Malvales</taxon>
        <taxon>Malvaceae</taxon>
        <taxon>Malvoideae</taxon>
        <taxon>Hibiscus</taxon>
    </lineage>
</organism>
<dbReference type="EMBL" id="JBBPBN010000306">
    <property type="protein sequence ID" value="KAK8489656.1"/>
    <property type="molecule type" value="Genomic_DNA"/>
</dbReference>
<keyword evidence="7" id="KW-0732">Signal</keyword>
<accession>A0ABR2AA21</accession>
<keyword evidence="4 6" id="KW-0560">Oxidoreductase</keyword>
<keyword evidence="2 6" id="KW-0479">Metal-binding</keyword>
<feature type="domain" description="Copper amine oxidase catalytic" evidence="8">
    <location>
        <begin position="362"/>
        <end position="625"/>
    </location>
</feature>
<protein>
    <recommendedName>
        <fullName evidence="6">Amine oxidase</fullName>
        <ecNumber evidence="6">1.4.3.-</ecNumber>
    </recommendedName>
</protein>
<feature type="domain" description="Copper amine oxidase catalytic" evidence="8">
    <location>
        <begin position="244"/>
        <end position="361"/>
    </location>
</feature>
<comment type="cofactor">
    <cofactor evidence="6">
        <name>Cu cation</name>
        <dbReference type="ChEBI" id="CHEBI:23378"/>
    </cofactor>
    <text evidence="6">Contains 1 topaquinone per subunit.</text>
</comment>
<name>A0ABR2AA21_9ROSI</name>
<dbReference type="InterPro" id="IPR036460">
    <property type="entry name" value="Cu_amine_oxidase_C_sf"/>
</dbReference>
<evidence type="ECO:0000256" key="6">
    <source>
        <dbReference type="RuleBase" id="RU000672"/>
    </source>
</evidence>